<dbReference type="Gene3D" id="3.90.1340.10">
    <property type="entry name" value="Phage tail collar domain"/>
    <property type="match status" value="1"/>
</dbReference>
<proteinExistence type="predicted"/>
<dbReference type="Pfam" id="PF07484">
    <property type="entry name" value="Collar"/>
    <property type="match status" value="1"/>
</dbReference>
<protein>
    <submittedName>
        <fullName evidence="2">Phage tail protein</fullName>
    </submittedName>
</protein>
<organism evidence="2 3">
    <name type="scientific">Brevibacillus fluminis</name>
    <dbReference type="NCBI Taxonomy" id="511487"/>
    <lineage>
        <taxon>Bacteria</taxon>
        <taxon>Bacillati</taxon>
        <taxon>Bacillota</taxon>
        <taxon>Bacilli</taxon>
        <taxon>Bacillales</taxon>
        <taxon>Paenibacillaceae</taxon>
        <taxon>Brevibacillus</taxon>
    </lineage>
</organism>
<comment type="caution">
    <text evidence="2">The sequence shown here is derived from an EMBL/GenBank/DDBJ whole genome shotgun (WGS) entry which is preliminary data.</text>
</comment>
<evidence type="ECO:0000313" key="3">
    <source>
        <dbReference type="Proteomes" id="UP000271031"/>
    </source>
</evidence>
<dbReference type="EMBL" id="RHHQ01000028">
    <property type="protein sequence ID" value="RNB79529.1"/>
    <property type="molecule type" value="Genomic_DNA"/>
</dbReference>
<accession>A0A3M8CVK2</accession>
<dbReference type="RefSeq" id="WP_122921380.1">
    <property type="nucleotide sequence ID" value="NZ_RHHQ01000028.1"/>
</dbReference>
<gene>
    <name evidence="2" type="ORF">EDM56_28810</name>
</gene>
<sequence>MSQPYVGEIRMFGGNFAPVDWMMCEGQLLPISQYQTLYSLIGTTYGGDGQSTFALPDLRGRVPIHSGNGAGGNYTLGETGGVETVTLTVNQIPAHTHMPIASTKAGQNTPAGSLWATLPLSAYQTDTTNLQPMNTSAIDPVGGSQPHENMMPYLSVNFIISLYGVYPSST</sequence>
<dbReference type="InterPro" id="IPR011083">
    <property type="entry name" value="Phage_tail_collar_dom"/>
</dbReference>
<dbReference type="InterPro" id="IPR037053">
    <property type="entry name" value="Phage_tail_collar_dom_sf"/>
</dbReference>
<reference evidence="2 3" key="1">
    <citation type="submission" date="2018-10" db="EMBL/GenBank/DDBJ databases">
        <title>Phylogenomics of Brevibacillus.</title>
        <authorList>
            <person name="Dunlap C."/>
        </authorList>
    </citation>
    <scope>NUCLEOTIDE SEQUENCE [LARGE SCALE GENOMIC DNA]</scope>
    <source>
        <strain evidence="2 3">JCM 15716</strain>
    </source>
</reference>
<evidence type="ECO:0000313" key="2">
    <source>
        <dbReference type="EMBL" id="RNB79529.1"/>
    </source>
</evidence>
<dbReference type="AlphaFoldDB" id="A0A3M8CVK2"/>
<dbReference type="SUPFAM" id="SSF88874">
    <property type="entry name" value="Receptor-binding domain of short tail fibre protein gp12"/>
    <property type="match status" value="1"/>
</dbReference>
<keyword evidence="3" id="KW-1185">Reference proteome</keyword>
<dbReference type="Proteomes" id="UP000271031">
    <property type="component" value="Unassembled WGS sequence"/>
</dbReference>
<feature type="domain" description="Phage tail collar" evidence="1">
    <location>
        <begin position="7"/>
        <end position="63"/>
    </location>
</feature>
<name>A0A3M8CVK2_9BACL</name>
<evidence type="ECO:0000259" key="1">
    <source>
        <dbReference type="Pfam" id="PF07484"/>
    </source>
</evidence>
<dbReference type="OrthoDB" id="9810174at2"/>